<protein>
    <submittedName>
        <fullName evidence="2">Uncharacterized protein</fullName>
    </submittedName>
</protein>
<keyword evidence="1" id="KW-0472">Membrane</keyword>
<keyword evidence="1" id="KW-1133">Transmembrane helix</keyword>
<dbReference type="AlphaFoldDB" id="A0A0K2UQL4"/>
<feature type="non-terminal residue" evidence="2">
    <location>
        <position position="1"/>
    </location>
</feature>
<sequence length="291" mass="32128">AGSGSIPWWAWLLVTLLGCVIIYFVVYAMCCNSESGEEVKCYLCCKQIGGYNWKNGSHRKSCSDKNVIFINSLPTSDRAPCPKCGKYLRQWPEKLVTPFKCDGGSKCPNSGLLLPNTGDNRFNCFTCNYDLCHDCIKRCRGVTARRRNGWVDLNGGMNVCHPNGPTDSHDDDRAKLLGGGRPRSLYLKAKLGPITQKVNDEEEEEFIREAIMAGGSPPLGTSNLIENPTYFFALSEACRYNDIASPTYSDVIGPPSVVLTSKESPRTTNLPTQINSHLAYLPSQSPKQTLL</sequence>
<evidence type="ECO:0000313" key="2">
    <source>
        <dbReference type="EMBL" id="CDW40167.1"/>
    </source>
</evidence>
<feature type="transmembrane region" description="Helical" evidence="1">
    <location>
        <begin position="6"/>
        <end position="30"/>
    </location>
</feature>
<organism evidence="2">
    <name type="scientific">Lepeophtheirus salmonis</name>
    <name type="common">Salmon louse</name>
    <name type="synonym">Caligus salmonis</name>
    <dbReference type="NCBI Taxonomy" id="72036"/>
    <lineage>
        <taxon>Eukaryota</taxon>
        <taxon>Metazoa</taxon>
        <taxon>Ecdysozoa</taxon>
        <taxon>Arthropoda</taxon>
        <taxon>Crustacea</taxon>
        <taxon>Multicrustacea</taxon>
        <taxon>Hexanauplia</taxon>
        <taxon>Copepoda</taxon>
        <taxon>Siphonostomatoida</taxon>
        <taxon>Caligidae</taxon>
        <taxon>Lepeophtheirus</taxon>
    </lineage>
</organism>
<reference evidence="2" key="1">
    <citation type="submission" date="2014-05" db="EMBL/GenBank/DDBJ databases">
        <authorList>
            <person name="Chronopoulou M."/>
        </authorList>
    </citation>
    <scope>NUCLEOTIDE SEQUENCE</scope>
    <source>
        <tissue evidence="2">Whole organism</tissue>
    </source>
</reference>
<dbReference type="EMBL" id="HACA01022806">
    <property type="protein sequence ID" value="CDW40167.1"/>
    <property type="molecule type" value="Transcribed_RNA"/>
</dbReference>
<evidence type="ECO:0000256" key="1">
    <source>
        <dbReference type="SAM" id="Phobius"/>
    </source>
</evidence>
<dbReference type="OrthoDB" id="10607881at2759"/>
<name>A0A0K2UQL4_LEPSM</name>
<accession>A0A0K2UQL4</accession>
<keyword evidence="1" id="KW-0812">Transmembrane</keyword>
<proteinExistence type="predicted"/>